<evidence type="ECO:0000313" key="2">
    <source>
        <dbReference type="Proteomes" id="UP001596513"/>
    </source>
</evidence>
<accession>A0ABW2UDV8</accession>
<sequence length="148" mass="16059">MWASEPQPFDPMEQALHQAYAQTAAPDERPDYHMVHEYPLDGRPPMMTHVFADASGHRIVACKGAAEGIVERCHLPATAQAAVLEVLTQMAATGLRVLGVAHCPAPPPTFPDDQEDFNWEFVGLVAFPTRPSPPAPLCSGSFTRPACK</sequence>
<proteinExistence type="predicted"/>
<keyword evidence="2" id="KW-1185">Reference proteome</keyword>
<reference evidence="2" key="1">
    <citation type="journal article" date="2019" name="Int. J. Syst. Evol. Microbiol.">
        <title>The Global Catalogue of Microorganisms (GCM) 10K type strain sequencing project: providing services to taxonomists for standard genome sequencing and annotation.</title>
        <authorList>
            <consortium name="The Broad Institute Genomics Platform"/>
            <consortium name="The Broad Institute Genome Sequencing Center for Infectious Disease"/>
            <person name="Wu L."/>
            <person name="Ma J."/>
        </authorList>
    </citation>
    <scope>NUCLEOTIDE SEQUENCE [LARGE SCALE GENOMIC DNA]</scope>
    <source>
        <strain evidence="2">JCM 19635</strain>
    </source>
</reference>
<dbReference type="Pfam" id="PF13246">
    <property type="entry name" value="Cation_ATPase"/>
    <property type="match status" value="1"/>
</dbReference>
<organism evidence="1 2">
    <name type="scientific">Hymenobacter humi</name>
    <dbReference type="NCBI Taxonomy" id="1411620"/>
    <lineage>
        <taxon>Bacteria</taxon>
        <taxon>Pseudomonadati</taxon>
        <taxon>Bacteroidota</taxon>
        <taxon>Cytophagia</taxon>
        <taxon>Cytophagales</taxon>
        <taxon>Hymenobacteraceae</taxon>
        <taxon>Hymenobacter</taxon>
    </lineage>
</organism>
<comment type="caution">
    <text evidence="1">The sequence shown here is derived from an EMBL/GenBank/DDBJ whole genome shotgun (WGS) entry which is preliminary data.</text>
</comment>
<dbReference type="InterPro" id="IPR023299">
    <property type="entry name" value="ATPase_P-typ_cyto_dom_N"/>
</dbReference>
<gene>
    <name evidence="1" type="ORF">ACFQT0_29080</name>
</gene>
<evidence type="ECO:0000313" key="1">
    <source>
        <dbReference type="EMBL" id="MFC7670996.1"/>
    </source>
</evidence>
<dbReference type="SUPFAM" id="SSF81660">
    <property type="entry name" value="Metal cation-transporting ATPase, ATP-binding domain N"/>
    <property type="match status" value="1"/>
</dbReference>
<protein>
    <submittedName>
        <fullName evidence="1">Uncharacterized protein</fullName>
    </submittedName>
</protein>
<dbReference type="EMBL" id="JBHTEK010000005">
    <property type="protein sequence ID" value="MFC7670996.1"/>
    <property type="molecule type" value="Genomic_DNA"/>
</dbReference>
<dbReference type="RefSeq" id="WP_380206834.1">
    <property type="nucleotide sequence ID" value="NZ_JBHTEK010000005.1"/>
</dbReference>
<dbReference type="Proteomes" id="UP001596513">
    <property type="component" value="Unassembled WGS sequence"/>
</dbReference>
<name>A0ABW2UDV8_9BACT</name>
<dbReference type="Gene3D" id="3.40.1110.10">
    <property type="entry name" value="Calcium-transporting ATPase, cytoplasmic domain N"/>
    <property type="match status" value="1"/>
</dbReference>